<dbReference type="Proteomes" id="UP001153076">
    <property type="component" value="Unassembled WGS sequence"/>
</dbReference>
<reference evidence="13" key="1">
    <citation type="submission" date="2022-04" db="EMBL/GenBank/DDBJ databases">
        <title>Carnegiea gigantea Genome sequencing and assembly v2.</title>
        <authorList>
            <person name="Copetti D."/>
            <person name="Sanderson M.J."/>
            <person name="Burquez A."/>
            <person name="Wojciechowski M.F."/>
        </authorList>
    </citation>
    <scope>NUCLEOTIDE SEQUENCE</scope>
    <source>
        <strain evidence="13">SGP5-SGP5p</strain>
        <tissue evidence="13">Aerial part</tissue>
    </source>
</reference>
<feature type="compositionally biased region" description="Polar residues" evidence="11">
    <location>
        <begin position="60"/>
        <end position="73"/>
    </location>
</feature>
<dbReference type="InterPro" id="IPR035920">
    <property type="entry name" value="YhbY-like_sf"/>
</dbReference>
<dbReference type="GO" id="GO:0009507">
    <property type="term" value="C:chloroplast"/>
    <property type="evidence" value="ECO:0007669"/>
    <property type="project" value="UniProtKB-SubCell"/>
</dbReference>
<evidence type="ECO:0000256" key="5">
    <source>
        <dbReference type="ARBA" id="ARBA00022737"/>
    </source>
</evidence>
<evidence type="ECO:0000313" key="14">
    <source>
        <dbReference type="Proteomes" id="UP001153076"/>
    </source>
</evidence>
<evidence type="ECO:0000256" key="10">
    <source>
        <dbReference type="PROSITE-ProRule" id="PRU00626"/>
    </source>
</evidence>
<evidence type="ECO:0000259" key="12">
    <source>
        <dbReference type="PROSITE" id="PS51295"/>
    </source>
</evidence>
<evidence type="ECO:0000256" key="7">
    <source>
        <dbReference type="ARBA" id="ARBA00022946"/>
    </source>
</evidence>
<feature type="domain" description="CRM" evidence="12">
    <location>
        <begin position="782"/>
        <end position="882"/>
    </location>
</feature>
<dbReference type="GO" id="GO:0000373">
    <property type="term" value="P:Group II intron splicing"/>
    <property type="evidence" value="ECO:0007669"/>
    <property type="project" value="UniProtKB-ARBA"/>
</dbReference>
<keyword evidence="8" id="KW-0508">mRNA splicing</keyword>
<dbReference type="OrthoDB" id="551352at2759"/>
<feature type="domain" description="CRM" evidence="12">
    <location>
        <begin position="539"/>
        <end position="667"/>
    </location>
</feature>
<dbReference type="AlphaFoldDB" id="A0A9Q1QR05"/>
<dbReference type="SMART" id="SM01103">
    <property type="entry name" value="CRS1_YhbY"/>
    <property type="match status" value="3"/>
</dbReference>
<comment type="caution">
    <text evidence="13">The sequence shown here is derived from an EMBL/GenBank/DDBJ whole genome shotgun (WGS) entry which is preliminary data.</text>
</comment>
<evidence type="ECO:0000256" key="1">
    <source>
        <dbReference type="ARBA" id="ARBA00004229"/>
    </source>
</evidence>
<keyword evidence="3" id="KW-0934">Plastid</keyword>
<dbReference type="FunFam" id="3.30.110.60:FF:000002">
    <property type="entry name" value="CRS2-associated factor 1, chloroplastic"/>
    <property type="match status" value="1"/>
</dbReference>
<keyword evidence="7" id="KW-0809">Transit peptide</keyword>
<dbReference type="Gene3D" id="3.30.110.60">
    <property type="entry name" value="YhbY-like"/>
    <property type="match status" value="3"/>
</dbReference>
<dbReference type="SUPFAM" id="SSF75471">
    <property type="entry name" value="YhbY-like"/>
    <property type="match status" value="3"/>
</dbReference>
<evidence type="ECO:0000313" key="13">
    <source>
        <dbReference type="EMBL" id="KAJ8452113.1"/>
    </source>
</evidence>
<keyword evidence="9" id="KW-0687">Ribonucleoprotein</keyword>
<evidence type="ECO:0000256" key="8">
    <source>
        <dbReference type="ARBA" id="ARBA00023187"/>
    </source>
</evidence>
<evidence type="ECO:0000256" key="6">
    <source>
        <dbReference type="ARBA" id="ARBA00022884"/>
    </source>
</evidence>
<proteinExistence type="predicted"/>
<dbReference type="GO" id="GO:1990904">
    <property type="term" value="C:ribonucleoprotein complex"/>
    <property type="evidence" value="ECO:0007669"/>
    <property type="project" value="UniProtKB-KW"/>
</dbReference>
<dbReference type="PANTHER" id="PTHR31846">
    <property type="entry name" value="CRS1 / YHBY (CRM) DOMAIN-CONTAINING PROTEIN"/>
    <property type="match status" value="1"/>
</dbReference>
<dbReference type="Pfam" id="PF01985">
    <property type="entry name" value="CRS1_YhbY"/>
    <property type="match status" value="3"/>
</dbReference>
<dbReference type="InterPro" id="IPR001890">
    <property type="entry name" value="RNA-binding_CRM"/>
</dbReference>
<evidence type="ECO:0000256" key="2">
    <source>
        <dbReference type="ARBA" id="ARBA00022528"/>
    </source>
</evidence>
<keyword evidence="14" id="KW-1185">Reference proteome</keyword>
<feature type="region of interest" description="Disordered" evidence="11">
    <location>
        <begin position="113"/>
        <end position="141"/>
    </location>
</feature>
<dbReference type="PROSITE" id="PS51295">
    <property type="entry name" value="CRM"/>
    <property type="match status" value="3"/>
</dbReference>
<evidence type="ECO:0000256" key="4">
    <source>
        <dbReference type="ARBA" id="ARBA00022664"/>
    </source>
</evidence>
<dbReference type="InterPro" id="IPR045278">
    <property type="entry name" value="CRS1/CFM2/CFM3"/>
</dbReference>
<feature type="compositionally biased region" description="Basic residues" evidence="11">
    <location>
        <begin position="81"/>
        <end position="90"/>
    </location>
</feature>
<gene>
    <name evidence="13" type="ORF">Cgig2_016694</name>
</gene>
<dbReference type="PANTHER" id="PTHR31846:SF7">
    <property type="entry name" value="CRS1 _ YHBY (CRM) DOMAIN-CONTAINING PROTEIN"/>
    <property type="match status" value="1"/>
</dbReference>
<name>A0A9Q1QR05_9CARY</name>
<dbReference type="GO" id="GO:0003729">
    <property type="term" value="F:mRNA binding"/>
    <property type="evidence" value="ECO:0007669"/>
    <property type="project" value="InterPro"/>
</dbReference>
<keyword evidence="6 10" id="KW-0694">RNA-binding</keyword>
<feature type="domain" description="CRM" evidence="12">
    <location>
        <begin position="359"/>
        <end position="455"/>
    </location>
</feature>
<evidence type="ECO:0000256" key="11">
    <source>
        <dbReference type="SAM" id="MobiDB-lite"/>
    </source>
</evidence>
<keyword evidence="2" id="KW-0150">Chloroplast</keyword>
<organism evidence="13 14">
    <name type="scientific">Carnegiea gigantea</name>
    <dbReference type="NCBI Taxonomy" id="171969"/>
    <lineage>
        <taxon>Eukaryota</taxon>
        <taxon>Viridiplantae</taxon>
        <taxon>Streptophyta</taxon>
        <taxon>Embryophyta</taxon>
        <taxon>Tracheophyta</taxon>
        <taxon>Spermatophyta</taxon>
        <taxon>Magnoliopsida</taxon>
        <taxon>eudicotyledons</taxon>
        <taxon>Gunneridae</taxon>
        <taxon>Pentapetalae</taxon>
        <taxon>Caryophyllales</taxon>
        <taxon>Cactineae</taxon>
        <taxon>Cactaceae</taxon>
        <taxon>Cactoideae</taxon>
        <taxon>Echinocereeae</taxon>
        <taxon>Carnegiea</taxon>
    </lineage>
</organism>
<dbReference type="FunFam" id="3.30.110.60:FF:000003">
    <property type="entry name" value="CRM-domain containing factor CFM3B, chloroplastic"/>
    <property type="match status" value="1"/>
</dbReference>
<protein>
    <recommendedName>
        <fullName evidence="12">CRM domain-containing protein</fullName>
    </recommendedName>
</protein>
<keyword evidence="4" id="KW-0507">mRNA processing</keyword>
<dbReference type="GO" id="GO:0006397">
    <property type="term" value="P:mRNA processing"/>
    <property type="evidence" value="ECO:0007669"/>
    <property type="project" value="UniProtKB-KW"/>
</dbReference>
<evidence type="ECO:0000256" key="3">
    <source>
        <dbReference type="ARBA" id="ARBA00022640"/>
    </source>
</evidence>
<comment type="subcellular location">
    <subcellularLocation>
        <location evidence="1">Plastid</location>
        <location evidence="1">Chloroplast</location>
    </subcellularLocation>
</comment>
<feature type="region of interest" description="Disordered" evidence="11">
    <location>
        <begin position="57"/>
        <end position="96"/>
    </location>
</feature>
<keyword evidence="5" id="KW-0677">Repeat</keyword>
<evidence type="ECO:0000256" key="9">
    <source>
        <dbReference type="ARBA" id="ARBA00023274"/>
    </source>
</evidence>
<dbReference type="EMBL" id="JAKOGI010000006">
    <property type="protein sequence ID" value="KAJ8452113.1"/>
    <property type="molecule type" value="Genomic_DNA"/>
</dbReference>
<accession>A0A9Q1QR05</accession>
<sequence length="916" mass="103409">MQNYRALSTSTRRCQAPVMAFGASPTSLLQNSHTLLNPSNTLSSHFLSPRPRPHFRPLCSRSTSNSETQTPSITIDFEVHQKKKKQRKPKPSFYEQIREKWSLKPVSRTDKFPWQKQEDPQGPQPSLLEASPQKTPHEGREEDCGVFASSGIIGGSEIGEPFAHSDDISGEFLSDSLSDQVSSDSDNGLVCSSFPQENTATNTHFSGIRHSGEEFGGNLAGNLRSTEEVELSGGMLHKNLISSGGFANSLSTVKEAETDNDKHLDNGKFCRDLGNNPGVFKELETISNVEEEIEQVRKVRLISGNGASGIGKLDETETDRDEPSLNLSTQKRAEYRLPWMSENESEGKQRRSNTELAEKMIPEHELKRLRNVALRMKERIKVGAAGVTQALVDTIQETWNIDEVVKLKFEGPSSLNMKRTHEILENKTGGLVIWRSGTSLVLYRGLTYKLGCVKTYAREKGVDVNITEKPILDSMRFPKNLSKEELMEASEFNNVLDELGPRYLDWSGCPPLPVDADLLPPLVPGYKTPFRLLPYGMRHSLRDQETTHFRRLARNTPPHFALGRNRELQGLAAAMVKLWEKSSIAKIAIKRGVLNTNNDRMAEELKVMIQLLCLVYHWKNGIIKFAVAIEFVLQLVKKLTGGTLLSRNKEYIVFYRGNDFLPPDVTKALKEREQLTMLQYQEEEARRLASSMINLNSGNRKVPVVAGTLAETVAATSRWGKQPTREDLEKMLKESAMARRASLMKYLQNKNAIANGKLKKAEKALAKVQECLEPEELPTDLEMITDEERLVFRKMGLSMKPYLLLGRREVFDGTIENMHLHWKFRELVKIIVRGKNFAQVKHIAISLEAESGGVLVSIDKTTKGYAIIIYRGKNYRRPLQLRPRNLLTKRQALARSIELQRREVNASFLYLLLDAT</sequence>